<evidence type="ECO:0000259" key="1">
    <source>
        <dbReference type="Pfam" id="PF00144"/>
    </source>
</evidence>
<organism evidence="2 3">
    <name type="scientific">Aneurinibacillus aneurinilyticus</name>
    <name type="common">Bacillus aneurinolyticus</name>
    <dbReference type="NCBI Taxonomy" id="1391"/>
    <lineage>
        <taxon>Bacteria</taxon>
        <taxon>Bacillati</taxon>
        <taxon>Bacillota</taxon>
        <taxon>Bacilli</taxon>
        <taxon>Bacillales</taxon>
        <taxon>Paenibacillaceae</taxon>
        <taxon>Aneurinibacillus group</taxon>
        <taxon>Aneurinibacillus</taxon>
    </lineage>
</organism>
<dbReference type="RefSeq" id="WP_021619520.1">
    <property type="nucleotide sequence ID" value="NZ_CABKST010000040.1"/>
</dbReference>
<dbReference type="PANTHER" id="PTHR46825:SF15">
    <property type="entry name" value="BETA-LACTAMASE-RELATED DOMAIN-CONTAINING PROTEIN"/>
    <property type="match status" value="1"/>
</dbReference>
<sequence>MKQTYTHALHGIETWLEDTFHEWKVPGLAVAFVNKEQVLYASGLGVRSLDECKAVTPETQFAIGSATKPFTTTLLSILIEEGFLQWDTPIKEYIPSFQMFDPFATERMTLRDMACHRSGLPRHELVAYRSTLTREELVARLRYLEPKYCSCLNSDAVVTKPAHHLPVFYLTAHVTSSLAIPTAMYREKQPQT</sequence>
<dbReference type="Proteomes" id="UP000561326">
    <property type="component" value="Unassembled WGS sequence"/>
</dbReference>
<evidence type="ECO:0000313" key="3">
    <source>
        <dbReference type="Proteomes" id="UP000561326"/>
    </source>
</evidence>
<dbReference type="InterPro" id="IPR001466">
    <property type="entry name" value="Beta-lactam-related"/>
</dbReference>
<proteinExistence type="predicted"/>
<dbReference type="AlphaFoldDB" id="A0A848CW81"/>
<comment type="caution">
    <text evidence="2">The sequence shown here is derived from an EMBL/GenBank/DDBJ whole genome shotgun (WGS) entry which is preliminary data.</text>
</comment>
<dbReference type="InterPro" id="IPR012338">
    <property type="entry name" value="Beta-lactam/transpept-like"/>
</dbReference>
<dbReference type="InterPro" id="IPR050491">
    <property type="entry name" value="AmpC-like"/>
</dbReference>
<feature type="domain" description="Beta-lactamase-related" evidence="1">
    <location>
        <begin position="23"/>
        <end position="148"/>
    </location>
</feature>
<reference evidence="2 3" key="1">
    <citation type="submission" date="2020-04" db="EMBL/GenBank/DDBJ databases">
        <authorList>
            <person name="Hitch T.C.A."/>
            <person name="Wylensek D."/>
            <person name="Clavel T."/>
        </authorList>
    </citation>
    <scope>NUCLEOTIDE SEQUENCE [LARGE SCALE GENOMIC DNA]</scope>
    <source>
        <strain evidence="2 3">WB01_D5_05</strain>
    </source>
</reference>
<evidence type="ECO:0000313" key="2">
    <source>
        <dbReference type="EMBL" id="NME98157.1"/>
    </source>
</evidence>
<dbReference type="SUPFAM" id="SSF56601">
    <property type="entry name" value="beta-lactamase/transpeptidase-like"/>
    <property type="match status" value="1"/>
</dbReference>
<dbReference type="Gene3D" id="3.40.710.10">
    <property type="entry name" value="DD-peptidase/beta-lactamase superfamily"/>
    <property type="match status" value="1"/>
</dbReference>
<dbReference type="Pfam" id="PF00144">
    <property type="entry name" value="Beta-lactamase"/>
    <property type="match status" value="1"/>
</dbReference>
<accession>A0A848CW81</accession>
<dbReference type="GeneID" id="92837597"/>
<dbReference type="OrthoDB" id="9803467at2"/>
<dbReference type="EMBL" id="JABAGO010000010">
    <property type="protein sequence ID" value="NME98157.1"/>
    <property type="molecule type" value="Genomic_DNA"/>
</dbReference>
<dbReference type="PANTHER" id="PTHR46825">
    <property type="entry name" value="D-ALANYL-D-ALANINE-CARBOXYPEPTIDASE/ENDOPEPTIDASE AMPH"/>
    <property type="match status" value="1"/>
</dbReference>
<protein>
    <submittedName>
        <fullName evidence="2">Beta-lactamase family protein</fullName>
    </submittedName>
</protein>
<gene>
    <name evidence="2" type="ORF">HF838_07770</name>
</gene>
<name>A0A848CW81_ANEAE</name>